<dbReference type="Gene3D" id="3.60.140.10">
    <property type="entry name" value="CNF1/YfiH-like putative cysteine hydrolases"/>
    <property type="match status" value="1"/>
</dbReference>
<evidence type="ECO:0000256" key="3">
    <source>
        <dbReference type="ARBA" id="ARBA00007353"/>
    </source>
</evidence>
<evidence type="ECO:0000256" key="11">
    <source>
        <dbReference type="RuleBase" id="RU361274"/>
    </source>
</evidence>
<protein>
    <recommendedName>
        <fullName evidence="11">Purine nucleoside phosphorylase</fullName>
    </recommendedName>
</protein>
<comment type="caution">
    <text evidence="12">The sequence shown here is derived from an EMBL/GenBank/DDBJ whole genome shotgun (WGS) entry which is preliminary data.</text>
</comment>
<proteinExistence type="inferred from homology"/>
<evidence type="ECO:0000256" key="10">
    <source>
        <dbReference type="ARBA" id="ARBA00049893"/>
    </source>
</evidence>
<dbReference type="Proteomes" id="UP000285138">
    <property type="component" value="Unassembled WGS sequence"/>
</dbReference>
<dbReference type="Pfam" id="PF02578">
    <property type="entry name" value="Cu-oxidase_4"/>
    <property type="match status" value="1"/>
</dbReference>
<dbReference type="EMBL" id="QZAA01000278">
    <property type="protein sequence ID" value="RQD73107.1"/>
    <property type="molecule type" value="Genomic_DNA"/>
</dbReference>
<comment type="catalytic activity">
    <reaction evidence="1">
        <text>inosine + phosphate = alpha-D-ribose 1-phosphate + hypoxanthine</text>
        <dbReference type="Rhea" id="RHEA:27646"/>
        <dbReference type="ChEBI" id="CHEBI:17368"/>
        <dbReference type="ChEBI" id="CHEBI:17596"/>
        <dbReference type="ChEBI" id="CHEBI:43474"/>
        <dbReference type="ChEBI" id="CHEBI:57720"/>
        <dbReference type="EC" id="2.4.2.1"/>
    </reaction>
    <physiologicalReaction direction="left-to-right" evidence="1">
        <dbReference type="Rhea" id="RHEA:27647"/>
    </physiologicalReaction>
</comment>
<accession>A0A424Y9P1</accession>
<dbReference type="GO" id="GO:0016787">
    <property type="term" value="F:hydrolase activity"/>
    <property type="evidence" value="ECO:0007669"/>
    <property type="project" value="UniProtKB-KW"/>
</dbReference>
<evidence type="ECO:0000313" key="12">
    <source>
        <dbReference type="EMBL" id="RQD73107.1"/>
    </source>
</evidence>
<dbReference type="GO" id="GO:0005507">
    <property type="term" value="F:copper ion binding"/>
    <property type="evidence" value="ECO:0007669"/>
    <property type="project" value="TreeGrafter"/>
</dbReference>
<keyword evidence="6" id="KW-0378">Hydrolase</keyword>
<keyword evidence="4" id="KW-0808">Transferase</keyword>
<dbReference type="PANTHER" id="PTHR30616:SF2">
    <property type="entry name" value="PURINE NUCLEOSIDE PHOSPHORYLASE LACC1"/>
    <property type="match status" value="1"/>
</dbReference>
<comment type="function">
    <text evidence="2">Purine nucleoside enzyme that catalyzes the phosphorolysis of adenosine and inosine nucleosides, yielding D-ribose 1-phosphate and the respective free bases, adenine and hypoxanthine. Also catalyzes the phosphorolysis of S-methyl-5'-thioadenosine into adenine and S-methyl-5-thio-alpha-D-ribose 1-phosphate. Also has adenosine deaminase activity.</text>
</comment>
<dbReference type="AlphaFoldDB" id="A0A424Y9P1"/>
<dbReference type="GO" id="GO:0017061">
    <property type="term" value="F:S-methyl-5-thioadenosine phosphorylase activity"/>
    <property type="evidence" value="ECO:0007669"/>
    <property type="project" value="UniProtKB-EC"/>
</dbReference>
<dbReference type="CDD" id="cd16833">
    <property type="entry name" value="YfiH"/>
    <property type="match status" value="1"/>
</dbReference>
<reference evidence="12 13" key="1">
    <citation type="submission" date="2018-08" db="EMBL/GenBank/DDBJ databases">
        <title>The metabolism and importance of syntrophic acetate oxidation coupled to methane or sulfide production in haloalkaline environments.</title>
        <authorList>
            <person name="Timmers P.H.A."/>
            <person name="Vavourakis C.D."/>
            <person name="Sorokin D.Y."/>
            <person name="Sinninghe Damste J.S."/>
            <person name="Muyzer G."/>
            <person name="Stams A.J.M."/>
            <person name="Plugge C.M."/>
        </authorList>
    </citation>
    <scope>NUCLEOTIDE SEQUENCE [LARGE SCALE GENOMIC DNA]</scope>
    <source>
        <strain evidence="12">MSAO_Bac1</strain>
    </source>
</reference>
<evidence type="ECO:0000256" key="5">
    <source>
        <dbReference type="ARBA" id="ARBA00022723"/>
    </source>
</evidence>
<evidence type="ECO:0000256" key="1">
    <source>
        <dbReference type="ARBA" id="ARBA00000553"/>
    </source>
</evidence>
<dbReference type="InterPro" id="IPR011324">
    <property type="entry name" value="Cytotoxic_necrot_fac-like_cat"/>
</dbReference>
<comment type="catalytic activity">
    <reaction evidence="8">
        <text>adenosine + H2O + H(+) = inosine + NH4(+)</text>
        <dbReference type="Rhea" id="RHEA:24408"/>
        <dbReference type="ChEBI" id="CHEBI:15377"/>
        <dbReference type="ChEBI" id="CHEBI:15378"/>
        <dbReference type="ChEBI" id="CHEBI:16335"/>
        <dbReference type="ChEBI" id="CHEBI:17596"/>
        <dbReference type="ChEBI" id="CHEBI:28938"/>
        <dbReference type="EC" id="3.5.4.4"/>
    </reaction>
    <physiologicalReaction direction="left-to-right" evidence="8">
        <dbReference type="Rhea" id="RHEA:24409"/>
    </physiologicalReaction>
</comment>
<comment type="catalytic activity">
    <reaction evidence="9">
        <text>adenosine + phosphate = alpha-D-ribose 1-phosphate + adenine</text>
        <dbReference type="Rhea" id="RHEA:27642"/>
        <dbReference type="ChEBI" id="CHEBI:16335"/>
        <dbReference type="ChEBI" id="CHEBI:16708"/>
        <dbReference type="ChEBI" id="CHEBI:43474"/>
        <dbReference type="ChEBI" id="CHEBI:57720"/>
        <dbReference type="EC" id="2.4.2.1"/>
    </reaction>
    <physiologicalReaction direction="left-to-right" evidence="9">
        <dbReference type="Rhea" id="RHEA:27643"/>
    </physiologicalReaction>
</comment>
<keyword evidence="7" id="KW-0862">Zinc</keyword>
<gene>
    <name evidence="12" type="primary">pgeF</name>
    <name evidence="12" type="ORF">D5R97_09880</name>
</gene>
<comment type="catalytic activity">
    <reaction evidence="10">
        <text>S-methyl-5'-thioadenosine + phosphate = 5-(methylsulfanyl)-alpha-D-ribose 1-phosphate + adenine</text>
        <dbReference type="Rhea" id="RHEA:11852"/>
        <dbReference type="ChEBI" id="CHEBI:16708"/>
        <dbReference type="ChEBI" id="CHEBI:17509"/>
        <dbReference type="ChEBI" id="CHEBI:43474"/>
        <dbReference type="ChEBI" id="CHEBI:58533"/>
        <dbReference type="EC" id="2.4.2.28"/>
    </reaction>
    <physiologicalReaction direction="left-to-right" evidence="10">
        <dbReference type="Rhea" id="RHEA:11853"/>
    </physiologicalReaction>
</comment>
<keyword evidence="5" id="KW-0479">Metal-binding</keyword>
<evidence type="ECO:0000313" key="13">
    <source>
        <dbReference type="Proteomes" id="UP000285138"/>
    </source>
</evidence>
<evidence type="ECO:0000256" key="2">
    <source>
        <dbReference type="ARBA" id="ARBA00003215"/>
    </source>
</evidence>
<evidence type="ECO:0000256" key="4">
    <source>
        <dbReference type="ARBA" id="ARBA00022679"/>
    </source>
</evidence>
<evidence type="ECO:0000256" key="7">
    <source>
        <dbReference type="ARBA" id="ARBA00022833"/>
    </source>
</evidence>
<comment type="similarity">
    <text evidence="3 11">Belongs to the purine nucleoside phosphorylase YfiH/LACC1 family.</text>
</comment>
<dbReference type="InterPro" id="IPR038371">
    <property type="entry name" value="Cu_polyphenol_OxRdtase_sf"/>
</dbReference>
<dbReference type="PANTHER" id="PTHR30616">
    <property type="entry name" value="UNCHARACTERIZED PROTEIN YFIH"/>
    <property type="match status" value="1"/>
</dbReference>
<dbReference type="SUPFAM" id="SSF64438">
    <property type="entry name" value="CNF1/YfiH-like putative cysteine hydrolases"/>
    <property type="match status" value="1"/>
</dbReference>
<organism evidence="12 13">
    <name type="scientific">Candidatus Syntrophonatronum acetioxidans</name>
    <dbReference type="NCBI Taxonomy" id="1795816"/>
    <lineage>
        <taxon>Bacteria</taxon>
        <taxon>Bacillati</taxon>
        <taxon>Bacillota</taxon>
        <taxon>Clostridia</taxon>
        <taxon>Eubacteriales</taxon>
        <taxon>Syntrophomonadaceae</taxon>
        <taxon>Candidatus Syntrophonatronum</taxon>
    </lineage>
</organism>
<evidence type="ECO:0000256" key="9">
    <source>
        <dbReference type="ARBA" id="ARBA00048968"/>
    </source>
</evidence>
<evidence type="ECO:0000256" key="6">
    <source>
        <dbReference type="ARBA" id="ARBA00022801"/>
    </source>
</evidence>
<sequence>MLEDFKLDKWGQVDCFSIPSFNDKNVYHGFSTRLNKQEDFVKALGLKNRLYYLNQVHGNKVLVVEKQFSFEKKKARLPQGDGLITALKNILLVMFSADCPILFFYDPVKEVVGLAHAGWKGTVKGISMEMVKTMKKVFCSSSKDILVGISPAIDSCCYEVGEEVIEKLSKILKNWSMTCYRGVRGKWMLNLKEANALLLVEEGISRENITYSTHCTCCNPNLFYSYRRSQGEKGRMISFIGLGSI</sequence>
<dbReference type="InterPro" id="IPR003730">
    <property type="entry name" value="Cu_polyphenol_OxRdtase"/>
</dbReference>
<evidence type="ECO:0000256" key="8">
    <source>
        <dbReference type="ARBA" id="ARBA00047989"/>
    </source>
</evidence>
<name>A0A424Y9P1_9FIRM</name>
<dbReference type="NCBIfam" id="TIGR00726">
    <property type="entry name" value="peptidoglycan editing factor PgeF"/>
    <property type="match status" value="1"/>
</dbReference>